<evidence type="ECO:0000256" key="5">
    <source>
        <dbReference type="ARBA" id="ARBA00023136"/>
    </source>
</evidence>
<accession>A0A1X2LVA0</accession>
<feature type="transmembrane region" description="Helical" evidence="7">
    <location>
        <begin position="37"/>
        <end position="61"/>
    </location>
</feature>
<evidence type="ECO:0000256" key="7">
    <source>
        <dbReference type="SAM" id="Phobius"/>
    </source>
</evidence>
<keyword evidence="2" id="KW-0813">Transport</keyword>
<feature type="transmembrane region" description="Helical" evidence="7">
    <location>
        <begin position="265"/>
        <end position="287"/>
    </location>
</feature>
<evidence type="ECO:0000256" key="6">
    <source>
        <dbReference type="SAM" id="MobiDB-lite"/>
    </source>
</evidence>
<dbReference type="PIRSF" id="PIRSF006060">
    <property type="entry name" value="AA_transporter"/>
    <property type="match status" value="1"/>
</dbReference>
<organism evidence="8 9">
    <name type="scientific">Mycobacterium decipiens</name>
    <dbReference type="NCBI Taxonomy" id="1430326"/>
    <lineage>
        <taxon>Bacteria</taxon>
        <taxon>Bacillati</taxon>
        <taxon>Actinomycetota</taxon>
        <taxon>Actinomycetes</taxon>
        <taxon>Mycobacteriales</taxon>
        <taxon>Mycobacteriaceae</taxon>
        <taxon>Mycobacterium</taxon>
    </lineage>
</organism>
<dbReference type="RefSeq" id="WP_085325528.1">
    <property type="nucleotide sequence ID" value="NZ_NCXP01000015.1"/>
</dbReference>
<keyword evidence="9" id="KW-1185">Reference proteome</keyword>
<feature type="transmembrane region" description="Helical" evidence="7">
    <location>
        <begin position="307"/>
        <end position="338"/>
    </location>
</feature>
<feature type="transmembrane region" description="Helical" evidence="7">
    <location>
        <begin position="419"/>
        <end position="437"/>
    </location>
</feature>
<comment type="subcellular location">
    <subcellularLocation>
        <location evidence="1">Membrane</location>
        <topology evidence="1">Multi-pass membrane protein</topology>
    </subcellularLocation>
</comment>
<evidence type="ECO:0000313" key="8">
    <source>
        <dbReference type="EMBL" id="OSC40331.1"/>
    </source>
</evidence>
<evidence type="ECO:0000256" key="2">
    <source>
        <dbReference type="ARBA" id="ARBA00022448"/>
    </source>
</evidence>
<protein>
    <submittedName>
        <fullName evidence="8">Amino acid permease</fullName>
    </submittedName>
</protein>
<evidence type="ECO:0000256" key="1">
    <source>
        <dbReference type="ARBA" id="ARBA00004141"/>
    </source>
</evidence>
<feature type="transmembrane region" description="Helical" evidence="7">
    <location>
        <begin position="359"/>
        <end position="380"/>
    </location>
</feature>
<dbReference type="GO" id="GO:0015171">
    <property type="term" value="F:amino acid transmembrane transporter activity"/>
    <property type="evidence" value="ECO:0007669"/>
    <property type="project" value="TreeGrafter"/>
</dbReference>
<dbReference type="EMBL" id="NCXP01000015">
    <property type="protein sequence ID" value="OSC40331.1"/>
    <property type="molecule type" value="Genomic_DNA"/>
</dbReference>
<feature type="transmembrane region" description="Helical" evidence="7">
    <location>
        <begin position="386"/>
        <end position="407"/>
    </location>
</feature>
<reference evidence="8 9" key="1">
    <citation type="submission" date="2017-04" db="EMBL/GenBank/DDBJ databases">
        <title>The new phylogeny of genus Mycobacterium.</title>
        <authorList>
            <person name="Tortoli E."/>
            <person name="Trovato A."/>
            <person name="Cirillo D.M."/>
        </authorList>
    </citation>
    <scope>NUCLEOTIDE SEQUENCE [LARGE SCALE GENOMIC DNA]</scope>
    <source>
        <strain evidence="8 9">TBL 1200985</strain>
    </source>
</reference>
<keyword evidence="3 7" id="KW-0812">Transmembrane</keyword>
<feature type="transmembrane region" description="Helical" evidence="7">
    <location>
        <begin position="443"/>
        <end position="461"/>
    </location>
</feature>
<dbReference type="InterPro" id="IPR002293">
    <property type="entry name" value="AA/rel_permease1"/>
</dbReference>
<evidence type="ECO:0000256" key="3">
    <source>
        <dbReference type="ARBA" id="ARBA00022692"/>
    </source>
</evidence>
<keyword evidence="5 7" id="KW-0472">Membrane</keyword>
<dbReference type="PANTHER" id="PTHR43243:SF4">
    <property type="entry name" value="CATIONIC AMINO ACID TRANSPORTER 4"/>
    <property type="match status" value="1"/>
</dbReference>
<dbReference type="Pfam" id="PF13520">
    <property type="entry name" value="AA_permease_2"/>
    <property type="match status" value="1"/>
</dbReference>
<feature type="region of interest" description="Disordered" evidence="6">
    <location>
        <begin position="472"/>
        <end position="497"/>
    </location>
</feature>
<feature type="transmembrane region" description="Helical" evidence="7">
    <location>
        <begin position="68"/>
        <end position="88"/>
    </location>
</feature>
<comment type="caution">
    <text evidence="8">The sequence shown here is derived from an EMBL/GenBank/DDBJ whole genome shotgun (WGS) entry which is preliminary data.</text>
</comment>
<feature type="compositionally biased region" description="Polar residues" evidence="6">
    <location>
        <begin position="472"/>
        <end position="491"/>
    </location>
</feature>
<dbReference type="Proteomes" id="UP000193247">
    <property type="component" value="Unassembled WGS sequence"/>
</dbReference>
<gene>
    <name evidence="8" type="ORF">B8W66_13585</name>
</gene>
<sequence>MSILDFSTSGVFRRKPIDAIEPEDPQQGGGLLRVLGLWQLVALGVGGIIGAGVFSLAGAVAKEAAGPGVPLSFVVAGIASACAALSYAEFAGMIPKGGSAYTYSYAVLGEAVGWFVGWDLLLEYTAIVAVVGIGISGYFGFLVQQVGISLPQWTLGAPGTGQGHVVDLFAMLLCLLIAFVLTRGVRNAARAESVLVWLKVGLVVLIICLGAFYVNTDNYTPFLPFGWNGVLFGASIVFFAVFGYDAMSTAAEESAQARKMLPKAILISLTISMTLYILACLVLTGMIKYTEIDPTSAFARAFDVVGLPGIATLISVGAVIGIATVMFTFMFAVTRVWFSMARDGLLPRWFAAVDTKHHVPVRVTWIVGIVSALIAGFTPIVEAAQLTNIGILLAFAIVCSSVIVLRYRSPDIERSFRMPGMPIIPLVGVGASIWLTIYLTELTWLRFTGWLLLGLAIYAFYGHRNSHLNPSSPHRANGVQPLQTGNDTSRVARSRKA</sequence>
<feature type="transmembrane region" description="Helical" evidence="7">
    <location>
        <begin position="100"/>
        <end position="117"/>
    </location>
</feature>
<dbReference type="AlphaFoldDB" id="A0A1X2LVA0"/>
<dbReference type="OrthoDB" id="9762947at2"/>
<keyword evidence="4 7" id="KW-1133">Transmembrane helix</keyword>
<dbReference type="Gene3D" id="1.20.1740.10">
    <property type="entry name" value="Amino acid/polyamine transporter I"/>
    <property type="match status" value="1"/>
</dbReference>
<dbReference type="PANTHER" id="PTHR43243">
    <property type="entry name" value="INNER MEMBRANE TRANSPORTER YGJI-RELATED"/>
    <property type="match status" value="1"/>
</dbReference>
<feature type="transmembrane region" description="Helical" evidence="7">
    <location>
        <begin position="194"/>
        <end position="213"/>
    </location>
</feature>
<evidence type="ECO:0000313" key="9">
    <source>
        <dbReference type="Proteomes" id="UP000193247"/>
    </source>
</evidence>
<feature type="transmembrane region" description="Helical" evidence="7">
    <location>
        <begin position="225"/>
        <end position="244"/>
    </location>
</feature>
<feature type="transmembrane region" description="Helical" evidence="7">
    <location>
        <begin position="163"/>
        <end position="182"/>
    </location>
</feature>
<proteinExistence type="predicted"/>
<dbReference type="STRING" id="1430326.B8W66_13585"/>
<feature type="transmembrane region" description="Helical" evidence="7">
    <location>
        <begin position="124"/>
        <end position="143"/>
    </location>
</feature>
<name>A0A1X2LVA0_9MYCO</name>
<evidence type="ECO:0000256" key="4">
    <source>
        <dbReference type="ARBA" id="ARBA00022989"/>
    </source>
</evidence>
<dbReference type="GO" id="GO:0016020">
    <property type="term" value="C:membrane"/>
    <property type="evidence" value="ECO:0007669"/>
    <property type="project" value="UniProtKB-SubCell"/>
</dbReference>